<dbReference type="Proteomes" id="UP000626109">
    <property type="component" value="Unassembled WGS sequence"/>
</dbReference>
<evidence type="ECO:0000313" key="1">
    <source>
        <dbReference type="EMBL" id="CAE8720381.1"/>
    </source>
</evidence>
<dbReference type="PANTHER" id="PTHR43036:SF2">
    <property type="entry name" value="OS04G0481300 PROTEIN"/>
    <property type="match status" value="1"/>
</dbReference>
<evidence type="ECO:0000313" key="2">
    <source>
        <dbReference type="Proteomes" id="UP000626109"/>
    </source>
</evidence>
<dbReference type="Gene3D" id="3.40.50.150">
    <property type="entry name" value="Vaccinia Virus protein VP39"/>
    <property type="match status" value="1"/>
</dbReference>
<dbReference type="PANTHER" id="PTHR43036">
    <property type="entry name" value="OSJNBB0011N17.9 PROTEIN"/>
    <property type="match status" value="1"/>
</dbReference>
<dbReference type="EMBL" id="CAJNNW010033793">
    <property type="protein sequence ID" value="CAE8720381.1"/>
    <property type="molecule type" value="Genomic_DNA"/>
</dbReference>
<proteinExistence type="predicted"/>
<dbReference type="InterPro" id="IPR029063">
    <property type="entry name" value="SAM-dependent_MTases_sf"/>
</dbReference>
<name>A0A813L8V8_POLGL</name>
<protein>
    <recommendedName>
        <fullName evidence="3">Methyltransferase type 11 domain-containing protein</fullName>
    </recommendedName>
</protein>
<reference evidence="1" key="1">
    <citation type="submission" date="2021-02" db="EMBL/GenBank/DDBJ databases">
        <authorList>
            <person name="Dougan E. K."/>
            <person name="Rhodes N."/>
            <person name="Thang M."/>
            <person name="Chan C."/>
        </authorList>
    </citation>
    <scope>NUCLEOTIDE SEQUENCE</scope>
</reference>
<comment type="caution">
    <text evidence="1">The sequence shown here is derived from an EMBL/GenBank/DDBJ whole genome shotgun (WGS) entry which is preliminary data.</text>
</comment>
<gene>
    <name evidence="1" type="ORF">PGLA2088_LOCUS41286</name>
</gene>
<organism evidence="1 2">
    <name type="scientific">Polarella glacialis</name>
    <name type="common">Dinoflagellate</name>
    <dbReference type="NCBI Taxonomy" id="89957"/>
    <lineage>
        <taxon>Eukaryota</taxon>
        <taxon>Sar</taxon>
        <taxon>Alveolata</taxon>
        <taxon>Dinophyceae</taxon>
        <taxon>Suessiales</taxon>
        <taxon>Suessiaceae</taxon>
        <taxon>Polarella</taxon>
    </lineage>
</organism>
<evidence type="ECO:0008006" key="3">
    <source>
        <dbReference type="Google" id="ProtNLM"/>
    </source>
</evidence>
<dbReference type="AlphaFoldDB" id="A0A813L8V8"/>
<sequence>MAPAVMNLRAPRKSRRLVNTSHTLGQIIRRGRTGITWPCRRAVASAVSLAILMTAAVAIPPAARAAAMVESTVFLVSPLHHQGSLSYPMLGLGRRQAQTIRRALSETEAAKMDSTPDELFYLFPRIGLHHVDDGFRAQLTQLYRLLLPRGGDILDLCSQHDSHLPPEVDYNSLTVHGMNYLELLANQRATGRIVRNLNRDQAFPELEESSLDAALMALSIQYMQKPVEILRGISQRLRPGGVIVVSFSNRMFPTKAVAAWRDAGSMSGLANLVMGYMREAGFKDVRTANGVSLPGESRGRGDPFLAVLGFKDETEGETSAPGRQQADSLEGVSWLPETGSRSIW</sequence>
<dbReference type="CDD" id="cd02440">
    <property type="entry name" value="AdoMet_MTases"/>
    <property type="match status" value="1"/>
</dbReference>
<accession>A0A813L8V8</accession>
<dbReference type="SUPFAM" id="SSF53335">
    <property type="entry name" value="S-adenosyl-L-methionine-dependent methyltransferases"/>
    <property type="match status" value="1"/>
</dbReference>